<reference evidence="1 2" key="1">
    <citation type="submission" date="2018-08" db="EMBL/GenBank/DDBJ databases">
        <title>Genome and evolution of the arbuscular mycorrhizal fungus Diversispora epigaea (formerly Glomus versiforme) and its bacterial endosymbionts.</title>
        <authorList>
            <person name="Sun X."/>
            <person name="Fei Z."/>
            <person name="Harrison M."/>
        </authorList>
    </citation>
    <scope>NUCLEOTIDE SEQUENCE [LARGE SCALE GENOMIC DNA]</scope>
    <source>
        <strain evidence="1 2">IT104</strain>
    </source>
</reference>
<dbReference type="AlphaFoldDB" id="A0A397JAT8"/>
<name>A0A397JAT8_9GLOM</name>
<organism evidence="1 2">
    <name type="scientific">Diversispora epigaea</name>
    <dbReference type="NCBI Taxonomy" id="1348612"/>
    <lineage>
        <taxon>Eukaryota</taxon>
        <taxon>Fungi</taxon>
        <taxon>Fungi incertae sedis</taxon>
        <taxon>Mucoromycota</taxon>
        <taxon>Glomeromycotina</taxon>
        <taxon>Glomeromycetes</taxon>
        <taxon>Diversisporales</taxon>
        <taxon>Diversisporaceae</taxon>
        <taxon>Diversispora</taxon>
    </lineage>
</organism>
<accession>A0A397JAT8</accession>
<sequence>MLIFDYNRNEAIISDDFKSKHANYCQHERNQQRKRREIQHIQAIEAQVPLHVLELNNEFDLLKERYANWPQPVNRIVANNALAEFYPNILKSNESTTLNADT</sequence>
<proteinExistence type="predicted"/>
<evidence type="ECO:0000313" key="1">
    <source>
        <dbReference type="EMBL" id="RHZ84192.1"/>
    </source>
</evidence>
<evidence type="ECO:0000313" key="2">
    <source>
        <dbReference type="Proteomes" id="UP000266861"/>
    </source>
</evidence>
<gene>
    <name evidence="1" type="ORF">Glove_84g143</name>
</gene>
<dbReference type="Proteomes" id="UP000266861">
    <property type="component" value="Unassembled WGS sequence"/>
</dbReference>
<comment type="caution">
    <text evidence="1">The sequence shown here is derived from an EMBL/GenBank/DDBJ whole genome shotgun (WGS) entry which is preliminary data.</text>
</comment>
<dbReference type="EMBL" id="PQFF01000080">
    <property type="protein sequence ID" value="RHZ84192.1"/>
    <property type="molecule type" value="Genomic_DNA"/>
</dbReference>
<keyword evidence="2" id="KW-1185">Reference proteome</keyword>
<protein>
    <submittedName>
        <fullName evidence="1">Uncharacterized protein</fullName>
    </submittedName>
</protein>